<evidence type="ECO:0000313" key="2">
    <source>
        <dbReference type="Proteomes" id="UP000188354"/>
    </source>
</evidence>
<sequence>MKGKVIGIEGNEVDGNEPSVGVVGGRDGIMGNGGTFTPLGGKGGNIVGLGKVGRVDKYGKVGLCKRLLRAPMVKLMLENARARRKYVMNNFLEAMAK</sequence>
<dbReference type="AlphaFoldDB" id="A0A1J7H706"/>
<dbReference type="Proteomes" id="UP000188354">
    <property type="component" value="Chromosome LG16"/>
</dbReference>
<dbReference type="Gramene" id="OIV96194">
    <property type="protein sequence ID" value="OIV96194"/>
    <property type="gene ID" value="TanjilG_14871"/>
</dbReference>
<name>A0A1J7H706_LUPAN</name>
<dbReference type="EMBL" id="CM007376">
    <property type="protein sequence ID" value="OIV96194.1"/>
    <property type="molecule type" value="Genomic_DNA"/>
</dbReference>
<reference evidence="1 2" key="1">
    <citation type="journal article" date="2017" name="Plant Biotechnol. J.">
        <title>A comprehensive draft genome sequence for lupin (Lupinus angustifolius), an emerging health food: insights into plant-microbe interactions and legume evolution.</title>
        <authorList>
            <person name="Hane J.K."/>
            <person name="Ming Y."/>
            <person name="Kamphuis L.G."/>
            <person name="Nelson M.N."/>
            <person name="Garg G."/>
            <person name="Atkins C.A."/>
            <person name="Bayer P.E."/>
            <person name="Bravo A."/>
            <person name="Bringans S."/>
            <person name="Cannon S."/>
            <person name="Edwards D."/>
            <person name="Foley R."/>
            <person name="Gao L.L."/>
            <person name="Harrison M.J."/>
            <person name="Huang W."/>
            <person name="Hurgobin B."/>
            <person name="Li S."/>
            <person name="Liu C.W."/>
            <person name="McGrath A."/>
            <person name="Morahan G."/>
            <person name="Murray J."/>
            <person name="Weller J."/>
            <person name="Jian J."/>
            <person name="Singh K.B."/>
        </authorList>
    </citation>
    <scope>NUCLEOTIDE SEQUENCE [LARGE SCALE GENOMIC DNA]</scope>
    <source>
        <strain evidence="2">cv. Tanjil</strain>
        <tissue evidence="1">Whole plant</tissue>
    </source>
</reference>
<evidence type="ECO:0000313" key="1">
    <source>
        <dbReference type="EMBL" id="OIV96194.1"/>
    </source>
</evidence>
<accession>A0A1J7H706</accession>
<proteinExistence type="predicted"/>
<gene>
    <name evidence="1" type="ORF">TanjilG_14871</name>
</gene>
<organism evidence="1 2">
    <name type="scientific">Lupinus angustifolius</name>
    <name type="common">Narrow-leaved blue lupine</name>
    <dbReference type="NCBI Taxonomy" id="3871"/>
    <lineage>
        <taxon>Eukaryota</taxon>
        <taxon>Viridiplantae</taxon>
        <taxon>Streptophyta</taxon>
        <taxon>Embryophyta</taxon>
        <taxon>Tracheophyta</taxon>
        <taxon>Spermatophyta</taxon>
        <taxon>Magnoliopsida</taxon>
        <taxon>eudicotyledons</taxon>
        <taxon>Gunneridae</taxon>
        <taxon>Pentapetalae</taxon>
        <taxon>rosids</taxon>
        <taxon>fabids</taxon>
        <taxon>Fabales</taxon>
        <taxon>Fabaceae</taxon>
        <taxon>Papilionoideae</taxon>
        <taxon>50 kb inversion clade</taxon>
        <taxon>genistoids sensu lato</taxon>
        <taxon>core genistoids</taxon>
        <taxon>Genisteae</taxon>
        <taxon>Lupinus</taxon>
    </lineage>
</organism>
<protein>
    <submittedName>
        <fullName evidence="1">Uncharacterized protein</fullName>
    </submittedName>
</protein>
<keyword evidence="2" id="KW-1185">Reference proteome</keyword>